<dbReference type="InterPro" id="IPR036661">
    <property type="entry name" value="Luciferase-like_sf"/>
</dbReference>
<proteinExistence type="predicted"/>
<organism evidence="6 7">
    <name type="scientific">Candidatus Entotheonella gemina</name>
    <dbReference type="NCBI Taxonomy" id="1429439"/>
    <lineage>
        <taxon>Bacteria</taxon>
        <taxon>Pseudomonadati</taxon>
        <taxon>Nitrospinota/Tectimicrobiota group</taxon>
        <taxon>Candidatus Tectimicrobiota</taxon>
        <taxon>Candidatus Entotheonellia</taxon>
        <taxon>Candidatus Entotheonellales</taxon>
        <taxon>Candidatus Entotheonellaceae</taxon>
        <taxon>Candidatus Entotheonella</taxon>
    </lineage>
</organism>
<feature type="domain" description="Luciferase-like" evidence="5">
    <location>
        <begin position="16"/>
        <end position="199"/>
    </location>
</feature>
<gene>
    <name evidence="6" type="ORF">ETSY2_29935</name>
</gene>
<dbReference type="PANTHER" id="PTHR42847">
    <property type="entry name" value="ALKANESULFONATE MONOOXYGENASE"/>
    <property type="match status" value="1"/>
</dbReference>
<comment type="caution">
    <text evidence="6">The sequence shown here is derived from an EMBL/GenBank/DDBJ whole genome shotgun (WGS) entry which is preliminary data.</text>
</comment>
<protein>
    <recommendedName>
        <fullName evidence="5">Luciferase-like domain-containing protein</fullName>
    </recommendedName>
</protein>
<dbReference type="Pfam" id="PF00296">
    <property type="entry name" value="Bac_luciferase"/>
    <property type="match status" value="1"/>
</dbReference>
<dbReference type="PANTHER" id="PTHR42847:SF4">
    <property type="entry name" value="ALKANESULFONATE MONOOXYGENASE-RELATED"/>
    <property type="match status" value="1"/>
</dbReference>
<evidence type="ECO:0000256" key="1">
    <source>
        <dbReference type="ARBA" id="ARBA00022630"/>
    </source>
</evidence>
<dbReference type="SUPFAM" id="SSF51679">
    <property type="entry name" value="Bacterial luciferase-like"/>
    <property type="match status" value="1"/>
</dbReference>
<dbReference type="EMBL" id="AZHX01001266">
    <property type="protein sequence ID" value="ETX04230.1"/>
    <property type="molecule type" value="Genomic_DNA"/>
</dbReference>
<keyword evidence="3" id="KW-0560">Oxidoreductase</keyword>
<evidence type="ECO:0000256" key="3">
    <source>
        <dbReference type="ARBA" id="ARBA00023002"/>
    </source>
</evidence>
<dbReference type="InterPro" id="IPR011251">
    <property type="entry name" value="Luciferase-like_dom"/>
</dbReference>
<keyword evidence="7" id="KW-1185">Reference proteome</keyword>
<dbReference type="HOGENOM" id="CLU_027853_7_1_7"/>
<evidence type="ECO:0000259" key="5">
    <source>
        <dbReference type="Pfam" id="PF00296"/>
    </source>
</evidence>
<reference evidence="6 7" key="1">
    <citation type="journal article" date="2014" name="Nature">
        <title>An environmental bacterial taxon with a large and distinct metabolic repertoire.</title>
        <authorList>
            <person name="Wilson M.C."/>
            <person name="Mori T."/>
            <person name="Ruckert C."/>
            <person name="Uria A.R."/>
            <person name="Helf M.J."/>
            <person name="Takada K."/>
            <person name="Gernert C."/>
            <person name="Steffens U.A."/>
            <person name="Heycke N."/>
            <person name="Schmitt S."/>
            <person name="Rinke C."/>
            <person name="Helfrich E.J."/>
            <person name="Brachmann A.O."/>
            <person name="Gurgui C."/>
            <person name="Wakimoto T."/>
            <person name="Kracht M."/>
            <person name="Crusemann M."/>
            <person name="Hentschel U."/>
            <person name="Abe I."/>
            <person name="Matsunaga S."/>
            <person name="Kalinowski J."/>
            <person name="Takeyama H."/>
            <person name="Piel J."/>
        </authorList>
    </citation>
    <scope>NUCLEOTIDE SEQUENCE [LARGE SCALE GENOMIC DNA]</scope>
    <source>
        <strain evidence="7">TSY2</strain>
    </source>
</reference>
<accession>W4M205</accession>
<evidence type="ECO:0000256" key="2">
    <source>
        <dbReference type="ARBA" id="ARBA00022643"/>
    </source>
</evidence>
<keyword evidence="4" id="KW-0503">Monooxygenase</keyword>
<dbReference type="NCBIfam" id="TIGR03619">
    <property type="entry name" value="F420_Rv2161c"/>
    <property type="match status" value="1"/>
</dbReference>
<dbReference type="InterPro" id="IPR050172">
    <property type="entry name" value="SsuD_RutA_monooxygenase"/>
</dbReference>
<keyword evidence="2" id="KW-0288">FMN</keyword>
<dbReference type="GO" id="GO:0046306">
    <property type="term" value="P:alkanesulfonate catabolic process"/>
    <property type="evidence" value="ECO:0007669"/>
    <property type="project" value="TreeGrafter"/>
</dbReference>
<dbReference type="Gene3D" id="3.20.20.30">
    <property type="entry name" value="Luciferase-like domain"/>
    <property type="match status" value="1"/>
</dbReference>
<dbReference type="GO" id="GO:0008726">
    <property type="term" value="F:alkanesulfonate monooxygenase activity"/>
    <property type="evidence" value="ECO:0007669"/>
    <property type="project" value="TreeGrafter"/>
</dbReference>
<dbReference type="Proteomes" id="UP000019140">
    <property type="component" value="Unassembled WGS sequence"/>
</dbReference>
<keyword evidence="1" id="KW-0285">Flavoprotein</keyword>
<evidence type="ECO:0000313" key="7">
    <source>
        <dbReference type="Proteomes" id="UP000019140"/>
    </source>
</evidence>
<name>W4M205_9BACT</name>
<evidence type="ECO:0000256" key="4">
    <source>
        <dbReference type="ARBA" id="ARBA00023033"/>
    </source>
</evidence>
<feature type="non-terminal residue" evidence="6">
    <location>
        <position position="216"/>
    </location>
</feature>
<dbReference type="AlphaFoldDB" id="W4M205"/>
<dbReference type="InterPro" id="IPR019921">
    <property type="entry name" value="Lucif-like_OxRdtase_Rv2161c"/>
</dbReference>
<sequence length="216" mass="23551">MEFGVQLPHFGPLVSGKGTLALAQRAEALGFDAVWVSDHIVYPATFAERFGTAVYEAITTLTWVGAVTERIRLGTAVLIAPYRNPLLLAKQLSTLDDLSGGRTIVGVGAGWMEEEFAALGTSFAERGAITNEHLQVMRILWQDEHPTHTGEHYQFPPLCADPRTAQQPAPPIWIGGNSKPALRRAARFGEGWLPIWHAPTGRGFSPAELSVERARS</sequence>
<evidence type="ECO:0000313" key="6">
    <source>
        <dbReference type="EMBL" id="ETX04230.1"/>
    </source>
</evidence>